<evidence type="ECO:0000256" key="1">
    <source>
        <dbReference type="ARBA" id="ARBA00022741"/>
    </source>
</evidence>
<dbReference type="InterPro" id="IPR027785">
    <property type="entry name" value="UvrD-like_helicase_C"/>
</dbReference>
<evidence type="ECO:0000256" key="4">
    <source>
        <dbReference type="ARBA" id="ARBA00022840"/>
    </source>
</evidence>
<evidence type="ECO:0000256" key="5">
    <source>
        <dbReference type="PROSITE-ProRule" id="PRU00560"/>
    </source>
</evidence>
<dbReference type="PANTHER" id="PTHR11070">
    <property type="entry name" value="UVRD / RECB / PCRA DNA HELICASE FAMILY MEMBER"/>
    <property type="match status" value="1"/>
</dbReference>
<accession>A0ABU6IJT7</accession>
<evidence type="ECO:0000259" key="6">
    <source>
        <dbReference type="PROSITE" id="PS51198"/>
    </source>
</evidence>
<gene>
    <name evidence="7" type="ORF">VIN30_09475</name>
</gene>
<dbReference type="Proteomes" id="UP001349994">
    <property type="component" value="Unassembled WGS sequence"/>
</dbReference>
<protein>
    <submittedName>
        <fullName evidence="7">AAA family ATPase</fullName>
    </submittedName>
</protein>
<dbReference type="EMBL" id="JAYMFF010000019">
    <property type="protein sequence ID" value="MEC4176674.1"/>
    <property type="molecule type" value="Genomic_DNA"/>
</dbReference>
<proteinExistence type="predicted"/>
<evidence type="ECO:0000313" key="7">
    <source>
        <dbReference type="EMBL" id="MEC4176674.1"/>
    </source>
</evidence>
<evidence type="ECO:0000256" key="2">
    <source>
        <dbReference type="ARBA" id="ARBA00022801"/>
    </source>
</evidence>
<keyword evidence="4 5" id="KW-0067">ATP-binding</keyword>
<feature type="binding site" evidence="5">
    <location>
        <begin position="306"/>
        <end position="313"/>
    </location>
    <ligand>
        <name>ATP</name>
        <dbReference type="ChEBI" id="CHEBI:30616"/>
    </ligand>
</feature>
<dbReference type="SUPFAM" id="SSF52540">
    <property type="entry name" value="P-loop containing nucleoside triphosphate hydrolases"/>
    <property type="match status" value="1"/>
</dbReference>
<dbReference type="Gene3D" id="3.40.50.300">
    <property type="entry name" value="P-loop containing nucleotide triphosphate hydrolases"/>
    <property type="match status" value="2"/>
</dbReference>
<comment type="caution">
    <text evidence="7">The sequence shown here is derived from an EMBL/GenBank/DDBJ whole genome shotgun (WGS) entry which is preliminary data.</text>
</comment>
<keyword evidence="3 5" id="KW-0347">Helicase</keyword>
<dbReference type="InterPro" id="IPR025285">
    <property type="entry name" value="DUF4145"/>
</dbReference>
<sequence length="751" mass="85362">MQIEPRYFDYLPEHGDALEQRIGFNGLMKKIAIWRKQGIDDPDSVAVGCRKAVENIVDSLIDDAGVKRASLVDKIEYAHDEGLIDNTLFYKFNEVRTKGNRGAHGSATIKVIDANMVLELLDDILRALVVDLGIAPHNERTARVVNDELFLIRSDEELASMRKTARTAALLSGDSSIEKEIRQTATIIQKQQKEQSGRLAAFAHLVQQVEELEAEYGIADEGSEEAVAQEQLFARTDAMLDDLRQTACEAQTRAAAAEHRIREILSEHDFVEKLLKGRGRATDSQFDVMAFPRNAKTTTNILQVSGGAGTGKTLCLIAKLISDIREDGQTSLFGKRERRGLFVCFNRGLAQHVRNLMAQFPDEGRAIEVTHYDKYINQLVRVNPDEGYEHLAPFAHDVRYPREGLPGNYRYWNIIYDQTARPLVQEAMATVSAKHPEARGAYYLDGSSAENVEWVNDEILWLEARYENPRTAGRNYPTSPRTGRGTKRRPNETVRHIILEVWEAYRLLLEKKQLYTIEQATKRLQTSQSLPSYDAIAIDEVQDFSIRSIKLLLQLRADEKSRVYISGDENQKIYQRDFTWKELDSNSRGYTIKLTENKRNSEAIEAFARRLLGDGSVYDTDYEKVFVLNASDEKVLRIAQHLRNVAPAENVAIIGNSSYWTERTRTEGLAPIDPRRGNILDPGLYILGVKGGKGLEFDNVIIDYQHATEEDEDAEARLLYVNCTRARKRLYIRYDGRPPELLSKLYPEFVK</sequence>
<feature type="domain" description="UvrD-like helicase ATP-binding" evidence="6">
    <location>
        <begin position="285"/>
        <end position="645"/>
    </location>
</feature>
<dbReference type="InterPro" id="IPR000212">
    <property type="entry name" value="DNA_helicase_UvrD/REP"/>
</dbReference>
<dbReference type="PANTHER" id="PTHR11070:SF45">
    <property type="entry name" value="DNA 3'-5' HELICASE"/>
    <property type="match status" value="1"/>
</dbReference>
<keyword evidence="8" id="KW-1185">Reference proteome</keyword>
<keyword evidence="1 5" id="KW-0547">Nucleotide-binding</keyword>
<dbReference type="PROSITE" id="PS51198">
    <property type="entry name" value="UVRD_HELICASE_ATP_BIND"/>
    <property type="match status" value="1"/>
</dbReference>
<evidence type="ECO:0000313" key="8">
    <source>
        <dbReference type="Proteomes" id="UP001349994"/>
    </source>
</evidence>
<dbReference type="InterPro" id="IPR027417">
    <property type="entry name" value="P-loop_NTPase"/>
</dbReference>
<dbReference type="Pfam" id="PF13245">
    <property type="entry name" value="AAA_19"/>
    <property type="match status" value="1"/>
</dbReference>
<evidence type="ECO:0000256" key="3">
    <source>
        <dbReference type="ARBA" id="ARBA00022806"/>
    </source>
</evidence>
<dbReference type="Pfam" id="PF13643">
    <property type="entry name" value="DUF4145"/>
    <property type="match status" value="1"/>
</dbReference>
<dbReference type="Pfam" id="PF13538">
    <property type="entry name" value="UvrD_C_2"/>
    <property type="match status" value="1"/>
</dbReference>
<reference evidence="7 8" key="1">
    <citation type="submission" date="2024-01" db="EMBL/GenBank/DDBJ databases">
        <title>novel species in genus Adlercreutzia.</title>
        <authorList>
            <person name="Liu X."/>
        </authorList>
    </citation>
    <scope>NUCLEOTIDE SEQUENCE [LARGE SCALE GENOMIC DNA]</scope>
    <source>
        <strain evidence="7 8">R7</strain>
    </source>
</reference>
<dbReference type="InterPro" id="IPR014016">
    <property type="entry name" value="UvrD-like_ATP-bd"/>
</dbReference>
<dbReference type="RefSeq" id="WP_338211124.1">
    <property type="nucleotide sequence ID" value="NZ_JAYMFF010000019.1"/>
</dbReference>
<name>A0ABU6IJT7_9ACTN</name>
<organism evidence="7 8">
    <name type="scientific">Adlercreutzia wanghongyangiae</name>
    <dbReference type="NCBI Taxonomy" id="3111451"/>
    <lineage>
        <taxon>Bacteria</taxon>
        <taxon>Bacillati</taxon>
        <taxon>Actinomycetota</taxon>
        <taxon>Coriobacteriia</taxon>
        <taxon>Eggerthellales</taxon>
        <taxon>Eggerthellaceae</taxon>
        <taxon>Adlercreutzia</taxon>
    </lineage>
</organism>
<keyword evidence="2 5" id="KW-0378">Hydrolase</keyword>